<gene>
    <name evidence="3" type="ORF">HYC85_014046</name>
</gene>
<reference evidence="4" key="1">
    <citation type="journal article" date="2020" name="Nat. Commun.">
        <title>Genome assembly of wild tea tree DASZ reveals pedigree and selection history of tea varieties.</title>
        <authorList>
            <person name="Zhang W."/>
            <person name="Zhang Y."/>
            <person name="Qiu H."/>
            <person name="Guo Y."/>
            <person name="Wan H."/>
            <person name="Zhang X."/>
            <person name="Scossa F."/>
            <person name="Alseekh S."/>
            <person name="Zhang Q."/>
            <person name="Wang P."/>
            <person name="Xu L."/>
            <person name="Schmidt M.H."/>
            <person name="Jia X."/>
            <person name="Li D."/>
            <person name="Zhu A."/>
            <person name="Guo F."/>
            <person name="Chen W."/>
            <person name="Ni D."/>
            <person name="Usadel B."/>
            <person name="Fernie A.R."/>
            <person name="Wen W."/>
        </authorList>
    </citation>
    <scope>NUCLEOTIDE SEQUENCE [LARGE SCALE GENOMIC DNA]</scope>
    <source>
        <strain evidence="4">cv. G240</strain>
    </source>
</reference>
<dbReference type="AlphaFoldDB" id="A0A7J7H5B9"/>
<evidence type="ECO:0000256" key="1">
    <source>
        <dbReference type="SAM" id="Coils"/>
    </source>
</evidence>
<comment type="caution">
    <text evidence="3">The sequence shown here is derived from an EMBL/GenBank/DDBJ whole genome shotgun (WGS) entry which is preliminary data.</text>
</comment>
<protein>
    <recommendedName>
        <fullName evidence="5">BZIP domain-containing protein</fullName>
    </recommendedName>
</protein>
<dbReference type="SUPFAM" id="SSF57959">
    <property type="entry name" value="Leucine zipper domain"/>
    <property type="match status" value="1"/>
</dbReference>
<name>A0A7J7H5B9_CAMSI</name>
<evidence type="ECO:0000256" key="2">
    <source>
        <dbReference type="SAM" id="MobiDB-lite"/>
    </source>
</evidence>
<dbReference type="Proteomes" id="UP000593564">
    <property type="component" value="Unassembled WGS sequence"/>
</dbReference>
<sequence length="296" mass="32940">MSRQAHLPPRCPFQKGTATHPIHDSYPRHQKSISQSSILEEQPAWLDDLLSDLDANSKGILHRRSTSDSVTLLDGLVSLPTLPPLSNEENLSSSETGRVLESACMYGPNSPRRKDKVTFPENAVVSALSEYLPQNPMQYTDGDLNVSGMMQCDLARDVGGSAWDANNETKAMKRHSGQRSRVRKLQYIAELERTVDNLQTLESELAVRVASLLQQRVALSMENSELKQQVARLQQEKLIVDGHYQSLRKEVERLKLSLAYSSNSSVGTKFRSSSTSDGGSLDALWQMLDMGKLDLN</sequence>
<dbReference type="CDD" id="cd14703">
    <property type="entry name" value="bZIP_plant_RF2"/>
    <property type="match status" value="1"/>
</dbReference>
<dbReference type="EMBL" id="JACBKZ010000006">
    <property type="protein sequence ID" value="KAF5948089.1"/>
    <property type="molecule type" value="Genomic_DNA"/>
</dbReference>
<feature type="region of interest" description="Disordered" evidence="2">
    <location>
        <begin position="1"/>
        <end position="25"/>
    </location>
</feature>
<reference evidence="3 4" key="2">
    <citation type="submission" date="2020-07" db="EMBL/GenBank/DDBJ databases">
        <title>Genome assembly of wild tea tree DASZ reveals pedigree and selection history of tea varieties.</title>
        <authorList>
            <person name="Zhang W."/>
        </authorList>
    </citation>
    <scope>NUCLEOTIDE SEQUENCE [LARGE SCALE GENOMIC DNA]</scope>
    <source>
        <strain evidence="4">cv. G240</strain>
        <tissue evidence="3">Leaf</tissue>
    </source>
</reference>
<dbReference type="Gene3D" id="1.20.5.170">
    <property type="match status" value="1"/>
</dbReference>
<evidence type="ECO:0008006" key="5">
    <source>
        <dbReference type="Google" id="ProtNLM"/>
    </source>
</evidence>
<keyword evidence="1" id="KW-0175">Coiled coil</keyword>
<keyword evidence="4" id="KW-1185">Reference proteome</keyword>
<dbReference type="PANTHER" id="PTHR46835">
    <property type="entry name" value="BASIC-LEUCINE ZIPPER (BZIP) TRANSCRIPTION FACTOR FAMILY PROTEIN-RELATED"/>
    <property type="match status" value="1"/>
</dbReference>
<evidence type="ECO:0000313" key="3">
    <source>
        <dbReference type="EMBL" id="KAF5948089.1"/>
    </source>
</evidence>
<dbReference type="PANTHER" id="PTHR46835:SF4">
    <property type="entry name" value="B-ZIP PROTEIN"/>
    <property type="match status" value="1"/>
</dbReference>
<dbReference type="InterPro" id="IPR044759">
    <property type="entry name" value="bZIP_RF2"/>
</dbReference>
<feature type="coiled-coil region" evidence="1">
    <location>
        <begin position="184"/>
        <end position="236"/>
    </location>
</feature>
<organism evidence="3 4">
    <name type="scientific">Camellia sinensis</name>
    <name type="common">Tea plant</name>
    <name type="synonym">Thea sinensis</name>
    <dbReference type="NCBI Taxonomy" id="4442"/>
    <lineage>
        <taxon>Eukaryota</taxon>
        <taxon>Viridiplantae</taxon>
        <taxon>Streptophyta</taxon>
        <taxon>Embryophyta</taxon>
        <taxon>Tracheophyta</taxon>
        <taxon>Spermatophyta</taxon>
        <taxon>Magnoliopsida</taxon>
        <taxon>eudicotyledons</taxon>
        <taxon>Gunneridae</taxon>
        <taxon>Pentapetalae</taxon>
        <taxon>asterids</taxon>
        <taxon>Ericales</taxon>
        <taxon>Theaceae</taxon>
        <taxon>Camellia</taxon>
    </lineage>
</organism>
<evidence type="ECO:0000313" key="4">
    <source>
        <dbReference type="Proteomes" id="UP000593564"/>
    </source>
</evidence>
<dbReference type="GO" id="GO:0005634">
    <property type="term" value="C:nucleus"/>
    <property type="evidence" value="ECO:0007669"/>
    <property type="project" value="UniProtKB-ARBA"/>
</dbReference>
<dbReference type="GO" id="GO:0003700">
    <property type="term" value="F:DNA-binding transcription factor activity"/>
    <property type="evidence" value="ECO:0007669"/>
    <property type="project" value="InterPro"/>
</dbReference>
<dbReference type="InterPro" id="IPR044797">
    <property type="entry name" value="At4g06598-like"/>
</dbReference>
<accession>A0A7J7H5B9</accession>
<dbReference type="InterPro" id="IPR046347">
    <property type="entry name" value="bZIP_sf"/>
</dbReference>
<proteinExistence type="predicted"/>